<dbReference type="AlphaFoldDB" id="A0A2P2Q436"/>
<accession>A0A2P2Q436</accession>
<evidence type="ECO:0000313" key="1">
    <source>
        <dbReference type="EMBL" id="MBX61732.1"/>
    </source>
</evidence>
<protein>
    <submittedName>
        <fullName evidence="1">Uncharacterized protein</fullName>
    </submittedName>
</protein>
<dbReference type="EMBL" id="GGEC01081248">
    <property type="protein sequence ID" value="MBX61732.1"/>
    <property type="molecule type" value="Transcribed_RNA"/>
</dbReference>
<sequence length="49" mass="5791">MPRNCLFQQIYPQVPLSKNASKIITISYSTQRWQEADFNKSLSKFYESC</sequence>
<proteinExistence type="predicted"/>
<organism evidence="1">
    <name type="scientific">Rhizophora mucronata</name>
    <name type="common">Asiatic mangrove</name>
    <dbReference type="NCBI Taxonomy" id="61149"/>
    <lineage>
        <taxon>Eukaryota</taxon>
        <taxon>Viridiplantae</taxon>
        <taxon>Streptophyta</taxon>
        <taxon>Embryophyta</taxon>
        <taxon>Tracheophyta</taxon>
        <taxon>Spermatophyta</taxon>
        <taxon>Magnoliopsida</taxon>
        <taxon>eudicotyledons</taxon>
        <taxon>Gunneridae</taxon>
        <taxon>Pentapetalae</taxon>
        <taxon>rosids</taxon>
        <taxon>fabids</taxon>
        <taxon>Malpighiales</taxon>
        <taxon>Rhizophoraceae</taxon>
        <taxon>Rhizophora</taxon>
    </lineage>
</organism>
<reference evidence="1" key="1">
    <citation type="submission" date="2018-02" db="EMBL/GenBank/DDBJ databases">
        <title>Rhizophora mucronata_Transcriptome.</title>
        <authorList>
            <person name="Meera S.P."/>
            <person name="Sreeshan A."/>
            <person name="Augustine A."/>
        </authorList>
    </citation>
    <scope>NUCLEOTIDE SEQUENCE</scope>
    <source>
        <tissue evidence="1">Leaf</tissue>
    </source>
</reference>
<name>A0A2P2Q436_RHIMU</name>